<evidence type="ECO:0000256" key="2">
    <source>
        <dbReference type="ARBA" id="ARBA00022763"/>
    </source>
</evidence>
<evidence type="ECO:0000313" key="12">
    <source>
        <dbReference type="Proteomes" id="UP001564657"/>
    </source>
</evidence>
<evidence type="ECO:0000313" key="11">
    <source>
        <dbReference type="EMBL" id="MEY7999178.1"/>
    </source>
</evidence>
<dbReference type="InterPro" id="IPR004791">
    <property type="entry name" value="UvrC"/>
</dbReference>
<keyword evidence="3 7" id="KW-0228">DNA excision</keyword>
<evidence type="ECO:0000256" key="5">
    <source>
        <dbReference type="ARBA" id="ARBA00023204"/>
    </source>
</evidence>
<accession>A0ABV4BL15</accession>
<dbReference type="Gene3D" id="1.10.150.20">
    <property type="entry name" value="5' to 3' exonuclease, C-terminal subdomain"/>
    <property type="match status" value="1"/>
</dbReference>
<proteinExistence type="inferred from homology"/>
<gene>
    <name evidence="7 11" type="primary">uvrC</name>
    <name evidence="11" type="ORF">AB8U03_03020</name>
</gene>
<dbReference type="HAMAP" id="MF_00203">
    <property type="entry name" value="UvrC"/>
    <property type="match status" value="1"/>
</dbReference>
<dbReference type="SUPFAM" id="SSF47781">
    <property type="entry name" value="RuvA domain 2-like"/>
    <property type="match status" value="1"/>
</dbReference>
<comment type="function">
    <text evidence="7">The UvrABC repair system catalyzes the recognition and processing of DNA lesions. UvrC both incises the 5' and 3' sides of the lesion. The N-terminal half is responsible for the 3' incision and the C-terminal half is responsible for the 5' incision.</text>
</comment>
<dbReference type="Gene3D" id="4.10.860.10">
    <property type="entry name" value="UVR domain"/>
    <property type="match status" value="1"/>
</dbReference>
<reference evidence="11 12" key="1">
    <citation type="submission" date="2024-08" db="EMBL/GenBank/DDBJ databases">
        <title>Clostridium lapicellarii sp. nov., and Clostridium renhuaiense sp. nov., two species isolated from the mud in a fermentation cellar used for producing sauce-flavour Chinese liquors.</title>
        <authorList>
            <person name="Yang F."/>
            <person name="Wang H."/>
            <person name="Chen L.Q."/>
            <person name="Zhou N."/>
            <person name="Lu J.J."/>
            <person name="Pu X.X."/>
            <person name="Wan B."/>
            <person name="Wang L."/>
            <person name="Liu S.J."/>
        </authorList>
    </citation>
    <scope>NUCLEOTIDE SEQUENCE [LARGE SCALE GENOMIC DNA]</scope>
    <source>
        <strain evidence="11 12">MT-5</strain>
    </source>
</reference>
<dbReference type="SMART" id="SM00465">
    <property type="entry name" value="GIYc"/>
    <property type="match status" value="1"/>
</dbReference>
<comment type="similarity">
    <text evidence="7">Belongs to the UvrC family.</text>
</comment>
<name>A0ABV4BL15_9CLOT</name>
<comment type="caution">
    <text evidence="11">The sequence shown here is derived from an EMBL/GenBank/DDBJ whole genome shotgun (WGS) entry which is preliminary data.</text>
</comment>
<evidence type="ECO:0000256" key="6">
    <source>
        <dbReference type="ARBA" id="ARBA00023236"/>
    </source>
</evidence>
<evidence type="ECO:0000256" key="7">
    <source>
        <dbReference type="HAMAP-Rule" id="MF_00203"/>
    </source>
</evidence>
<keyword evidence="5 7" id="KW-0234">DNA repair</keyword>
<dbReference type="SUPFAM" id="SSF82771">
    <property type="entry name" value="GIY-YIG endonuclease"/>
    <property type="match status" value="1"/>
</dbReference>
<sequence>MFDFQYQLKVLPDRPGVYLMKNSLGEIIYVGKAKILKNRVRQYFQSSKNHSEKVKAMVKHISEFEYIVTDSEMEALILECNLIKKYRPRYNILLKDDKRYPFLKITVNEDFPRIIYARTVAKDGSKYFGPYISPSSVYETMEIIKKIFPIRTCRFSIKEGEKKTRPCLNYYIGLCEAPCEGHITKEKYRRIVDGVIDFLSGKNRDIIRNLKADMNSASENLEFEKAAELRDKILAVEKVIEKQKITTVGFENEDFINIYSDGKDSCLQVFFLRSGKIIGREHFIVENTVDLSQSEIMANFIKEFYGGAAYIGKTIYVPEVDDIGLLEDWLSMKKGSNVYIKIPLKGDKKATLDLVQKNARTMLQNFKLKFIQDKKLYDTSLEELSEVLKLEDIPHRIEAYDISNIQGVDSVGTMVVFENGRPKNSDYRRFKINTVTGANDYDSMREILKRRFQHGLEEIEKIKKRNLELSAGKFCVFPDLILMDGGKGQINVALEVLKEFNIDIPVCGMVKDDRHRTRGLIYNNEELLIGHSSNVIKLIARIQDEVHRFAIAYHRSLRNKRVLHSVLEDIPNVGTARRKSLLKKFGSIENIKSANLEELVATPSIDRHTAENIILYFKNGKN</sequence>
<feature type="domain" description="GIY-YIG" evidence="9">
    <location>
        <begin position="13"/>
        <end position="92"/>
    </location>
</feature>
<evidence type="ECO:0000256" key="1">
    <source>
        <dbReference type="ARBA" id="ARBA00022490"/>
    </source>
</evidence>
<dbReference type="InterPro" id="IPR047296">
    <property type="entry name" value="GIY-YIG_UvrC_Cho"/>
</dbReference>
<keyword evidence="1 7" id="KW-0963">Cytoplasm</keyword>
<dbReference type="InterPro" id="IPR050066">
    <property type="entry name" value="UvrABC_protein_C"/>
</dbReference>
<keyword evidence="4 7" id="KW-0267">Excision nuclease</keyword>
<dbReference type="PROSITE" id="PS50164">
    <property type="entry name" value="GIY_YIG"/>
    <property type="match status" value="1"/>
</dbReference>
<keyword evidence="6 7" id="KW-0742">SOS response</keyword>
<evidence type="ECO:0000256" key="3">
    <source>
        <dbReference type="ARBA" id="ARBA00022769"/>
    </source>
</evidence>
<dbReference type="PROSITE" id="PS50151">
    <property type="entry name" value="UVR"/>
    <property type="match status" value="1"/>
</dbReference>
<evidence type="ECO:0000259" key="10">
    <source>
        <dbReference type="PROSITE" id="PS50165"/>
    </source>
</evidence>
<keyword evidence="2 7" id="KW-0227">DNA damage</keyword>
<dbReference type="InterPro" id="IPR010994">
    <property type="entry name" value="RuvA_2-like"/>
</dbReference>
<feature type="domain" description="UvrC family homology region profile" evidence="10">
    <location>
        <begin position="255"/>
        <end position="497"/>
    </location>
</feature>
<dbReference type="Pfam" id="PF08459">
    <property type="entry name" value="UvrC_RNaseH_dom"/>
    <property type="match status" value="1"/>
</dbReference>
<organism evidence="11 12">
    <name type="scientific">Clostridium moutaii</name>
    <dbReference type="NCBI Taxonomy" id="3240932"/>
    <lineage>
        <taxon>Bacteria</taxon>
        <taxon>Bacillati</taxon>
        <taxon>Bacillota</taxon>
        <taxon>Clostridia</taxon>
        <taxon>Eubacteriales</taxon>
        <taxon>Clostridiaceae</taxon>
        <taxon>Clostridium</taxon>
    </lineage>
</organism>
<dbReference type="RefSeq" id="WP_369703068.1">
    <property type="nucleotide sequence ID" value="NZ_JBGEWD010000002.1"/>
</dbReference>
<dbReference type="PANTHER" id="PTHR30562:SF1">
    <property type="entry name" value="UVRABC SYSTEM PROTEIN C"/>
    <property type="match status" value="1"/>
</dbReference>
<dbReference type="SUPFAM" id="SSF46600">
    <property type="entry name" value="C-terminal UvrC-binding domain of UvrB"/>
    <property type="match status" value="1"/>
</dbReference>
<dbReference type="NCBIfam" id="TIGR00194">
    <property type="entry name" value="uvrC"/>
    <property type="match status" value="1"/>
</dbReference>
<evidence type="ECO:0000256" key="4">
    <source>
        <dbReference type="ARBA" id="ARBA00022881"/>
    </source>
</evidence>
<dbReference type="Pfam" id="PF12826">
    <property type="entry name" value="HHH_2"/>
    <property type="match status" value="1"/>
</dbReference>
<dbReference type="PROSITE" id="PS50165">
    <property type="entry name" value="UVRC"/>
    <property type="match status" value="1"/>
</dbReference>
<feature type="domain" description="UVR" evidence="8">
    <location>
        <begin position="204"/>
        <end position="239"/>
    </location>
</feature>
<dbReference type="InterPro" id="IPR038476">
    <property type="entry name" value="UvrC_RNase_H_dom_sf"/>
</dbReference>
<keyword evidence="12" id="KW-1185">Reference proteome</keyword>
<dbReference type="InterPro" id="IPR036876">
    <property type="entry name" value="UVR_dom_sf"/>
</dbReference>
<protein>
    <recommendedName>
        <fullName evidence="7">UvrABC system protein C</fullName>
        <shortName evidence="7">Protein UvrC</shortName>
    </recommendedName>
    <alternativeName>
        <fullName evidence="7">Excinuclease ABC subunit C</fullName>
    </alternativeName>
</protein>
<dbReference type="PANTHER" id="PTHR30562">
    <property type="entry name" value="UVRC/OXIDOREDUCTASE"/>
    <property type="match status" value="1"/>
</dbReference>
<dbReference type="Gene3D" id="3.30.420.340">
    <property type="entry name" value="UvrC, RNAse H endonuclease domain"/>
    <property type="match status" value="1"/>
</dbReference>
<dbReference type="EMBL" id="JBGEWD010000002">
    <property type="protein sequence ID" value="MEY7999178.1"/>
    <property type="molecule type" value="Genomic_DNA"/>
</dbReference>
<evidence type="ECO:0000259" key="8">
    <source>
        <dbReference type="PROSITE" id="PS50151"/>
    </source>
</evidence>
<evidence type="ECO:0000259" key="9">
    <source>
        <dbReference type="PROSITE" id="PS50164"/>
    </source>
</evidence>
<dbReference type="Gene3D" id="3.40.1440.10">
    <property type="entry name" value="GIY-YIG endonuclease"/>
    <property type="match status" value="1"/>
</dbReference>
<dbReference type="Pfam" id="PF02151">
    <property type="entry name" value="UVR"/>
    <property type="match status" value="1"/>
</dbReference>
<dbReference type="InterPro" id="IPR001943">
    <property type="entry name" value="UVR_dom"/>
</dbReference>
<comment type="subcellular location">
    <subcellularLocation>
        <location evidence="7">Cytoplasm</location>
    </subcellularLocation>
</comment>
<comment type="subunit">
    <text evidence="7">Interacts with UvrB in an incision complex.</text>
</comment>
<dbReference type="Pfam" id="PF01541">
    <property type="entry name" value="GIY-YIG"/>
    <property type="match status" value="1"/>
</dbReference>
<dbReference type="InterPro" id="IPR035901">
    <property type="entry name" value="GIY-YIG_endonuc_sf"/>
</dbReference>
<dbReference type="NCBIfam" id="NF001824">
    <property type="entry name" value="PRK00558.1-5"/>
    <property type="match status" value="1"/>
</dbReference>
<dbReference type="InterPro" id="IPR000305">
    <property type="entry name" value="GIY-YIG_endonuc"/>
</dbReference>
<dbReference type="Proteomes" id="UP001564657">
    <property type="component" value="Unassembled WGS sequence"/>
</dbReference>
<dbReference type="InterPro" id="IPR041663">
    <property type="entry name" value="DisA/LigA_HHH"/>
</dbReference>
<dbReference type="CDD" id="cd10434">
    <property type="entry name" value="GIY-YIG_UvrC_Cho"/>
    <property type="match status" value="1"/>
</dbReference>
<dbReference type="Pfam" id="PF22920">
    <property type="entry name" value="UvrC_RNaseH"/>
    <property type="match status" value="1"/>
</dbReference>
<dbReference type="InterPro" id="IPR001162">
    <property type="entry name" value="UvrC_RNase_H_dom"/>
</dbReference>